<dbReference type="InterPro" id="IPR041667">
    <property type="entry name" value="Cupin_8"/>
</dbReference>
<dbReference type="SMART" id="SM00558">
    <property type="entry name" value="JmjC"/>
    <property type="match status" value="1"/>
</dbReference>
<evidence type="ECO:0000313" key="3">
    <source>
        <dbReference type="Proteomes" id="UP000286576"/>
    </source>
</evidence>
<dbReference type="PROSITE" id="PS51184">
    <property type="entry name" value="JMJC"/>
    <property type="match status" value="1"/>
</dbReference>
<dbReference type="EMBL" id="QXFL01000003">
    <property type="protein sequence ID" value="RIV86734.1"/>
    <property type="molecule type" value="Genomic_DNA"/>
</dbReference>
<dbReference type="OrthoDB" id="479699at2"/>
<organism evidence="2 3">
    <name type="scientific">Aurantiacibacter zhengii</name>
    <dbReference type="NCBI Taxonomy" id="2307003"/>
    <lineage>
        <taxon>Bacteria</taxon>
        <taxon>Pseudomonadati</taxon>
        <taxon>Pseudomonadota</taxon>
        <taxon>Alphaproteobacteria</taxon>
        <taxon>Sphingomonadales</taxon>
        <taxon>Erythrobacteraceae</taxon>
        <taxon>Aurantiacibacter</taxon>
    </lineage>
</organism>
<dbReference type="RefSeq" id="WP_119586551.1">
    <property type="nucleotide sequence ID" value="NZ_CAWODQ010000022.1"/>
</dbReference>
<dbReference type="Proteomes" id="UP000286576">
    <property type="component" value="Unassembled WGS sequence"/>
</dbReference>
<dbReference type="PANTHER" id="PTHR12461">
    <property type="entry name" value="HYPOXIA-INDUCIBLE FACTOR 1 ALPHA INHIBITOR-RELATED"/>
    <property type="match status" value="1"/>
</dbReference>
<gene>
    <name evidence="2" type="ORF">D2V07_08560</name>
</gene>
<dbReference type="Pfam" id="PF13621">
    <property type="entry name" value="Cupin_8"/>
    <property type="match status" value="1"/>
</dbReference>
<evidence type="ECO:0000259" key="1">
    <source>
        <dbReference type="PROSITE" id="PS51184"/>
    </source>
</evidence>
<dbReference type="SUPFAM" id="SSF51197">
    <property type="entry name" value="Clavaminate synthase-like"/>
    <property type="match status" value="1"/>
</dbReference>
<keyword evidence="3" id="KW-1185">Reference proteome</keyword>
<proteinExistence type="predicted"/>
<accession>A0A418NTA8</accession>
<dbReference type="InterPro" id="IPR014710">
    <property type="entry name" value="RmlC-like_jellyroll"/>
</dbReference>
<reference evidence="2 3" key="1">
    <citation type="submission" date="2018-08" db="EMBL/GenBank/DDBJ databases">
        <title>Erythrobacter zhengii sp.nov., a bacterium isolated from deep-sea sediment.</title>
        <authorList>
            <person name="Fang C."/>
            <person name="Wu Y.-H."/>
            <person name="Sun C."/>
            <person name="Wang H."/>
            <person name="Cheng H."/>
            <person name="Meng F.-X."/>
            <person name="Wang C.-S."/>
            <person name="Xu X.-W."/>
        </authorList>
    </citation>
    <scope>NUCLEOTIDE SEQUENCE [LARGE SCALE GENOMIC DNA]</scope>
    <source>
        <strain evidence="2 3">V18</strain>
    </source>
</reference>
<dbReference type="Gene3D" id="2.60.120.10">
    <property type="entry name" value="Jelly Rolls"/>
    <property type="match status" value="1"/>
</dbReference>
<dbReference type="PANTHER" id="PTHR12461:SF105">
    <property type="entry name" value="HYPOXIA-INDUCIBLE FACTOR 1-ALPHA INHIBITOR"/>
    <property type="match status" value="1"/>
</dbReference>
<name>A0A418NTA8_9SPHN</name>
<comment type="caution">
    <text evidence="2">The sequence shown here is derived from an EMBL/GenBank/DDBJ whole genome shotgun (WGS) entry which is preliminary data.</text>
</comment>
<evidence type="ECO:0000313" key="2">
    <source>
        <dbReference type="EMBL" id="RIV86734.1"/>
    </source>
</evidence>
<sequence length="335" mass="37258">MKPIREISLPSGEVFERDIRTAYEPVVIRGAVADWPLVKRGRNAPSEALTYLERLDTGAPTELMIAPSSEGGRFFYSPDMRGFNFRRERATLSQLTQHLRQIEQEAEPIGIYAGATPAASHLPGFERENAFPLGEGQSGSTTRVWVGNATQVATHFDLSDNFAVVAVGTRRFTLFPPEATANLYVGPLDMTLAGQPVSMVDPLSPDLDRYPRYEDAAELAQFAELEPGDAIYIPTLWWHHVQATQPINVLVNYWHNDAQRGGGFLALVHAILAIRDQPAGERRAWQSWFDHFVFSDEAADAAAHLPPPARTVTGPPSPQRDEMIRRFILQVMSGR</sequence>
<protein>
    <submittedName>
        <fullName evidence="2">Cupin-like domain-containing protein</fullName>
    </submittedName>
</protein>
<dbReference type="AlphaFoldDB" id="A0A418NTA8"/>
<dbReference type="InterPro" id="IPR003347">
    <property type="entry name" value="JmjC_dom"/>
</dbReference>
<feature type="domain" description="JmjC" evidence="1">
    <location>
        <begin position="75"/>
        <end position="270"/>
    </location>
</feature>